<comment type="caution">
    <text evidence="1">The sequence shown here is derived from an EMBL/GenBank/DDBJ whole genome shotgun (WGS) entry which is preliminary data.</text>
</comment>
<evidence type="ECO:0000313" key="2">
    <source>
        <dbReference type="Proteomes" id="UP000255008"/>
    </source>
</evidence>
<protein>
    <submittedName>
        <fullName evidence="1">Uncharacterized protein</fullName>
    </submittedName>
</protein>
<proteinExistence type="predicted"/>
<dbReference type="AlphaFoldDB" id="A0AAJ4ZHU4"/>
<reference evidence="1 2" key="1">
    <citation type="submission" date="2018-06" db="EMBL/GenBank/DDBJ databases">
        <authorList>
            <consortium name="Pathogen Informatics"/>
            <person name="Doyle S."/>
        </authorList>
    </citation>
    <scope>NUCLEOTIDE SEQUENCE [LARGE SCALE GENOMIC DNA]</scope>
    <source>
        <strain evidence="1 2">NCTC10894</strain>
    </source>
</reference>
<gene>
    <name evidence="1" type="ORF">NCTC10894_00072</name>
</gene>
<sequence>MEPAMADPTRALTLQLLQSLAERPRPHAEVLEAWRTSCPRLSIWEDACIDGLVDCAPDTQLVTVTTRGRALLSAGATN</sequence>
<name>A0AAJ4ZHU4_9RALS</name>
<accession>A0AAJ4ZHU4</accession>
<organism evidence="1 2">
    <name type="scientific">Ralstonia mannitolilytica</name>
    <dbReference type="NCBI Taxonomy" id="105219"/>
    <lineage>
        <taxon>Bacteria</taxon>
        <taxon>Pseudomonadati</taxon>
        <taxon>Pseudomonadota</taxon>
        <taxon>Betaproteobacteria</taxon>
        <taxon>Burkholderiales</taxon>
        <taxon>Burkholderiaceae</taxon>
        <taxon>Ralstonia</taxon>
    </lineage>
</organism>
<evidence type="ECO:0000313" key="1">
    <source>
        <dbReference type="EMBL" id="SUD95745.1"/>
    </source>
</evidence>
<dbReference type="Proteomes" id="UP000255008">
    <property type="component" value="Unassembled WGS sequence"/>
</dbReference>
<dbReference type="EMBL" id="UGVE01000001">
    <property type="protein sequence ID" value="SUD95745.1"/>
    <property type="molecule type" value="Genomic_DNA"/>
</dbReference>